<sequence length="44" mass="5241">MTPNGEKVEMLKKEIELVMERNRNETYLKSLLTRALVLEKLHNK</sequence>
<protein>
    <submittedName>
        <fullName evidence="1">Uncharacterized protein</fullName>
    </submittedName>
</protein>
<dbReference type="Proteomes" id="UP000004459">
    <property type="component" value="Unassembled WGS sequence"/>
</dbReference>
<organism evidence="1 2">
    <name type="scientific">Flavonifractor plautii ATCC 29863</name>
    <dbReference type="NCBI Taxonomy" id="411475"/>
    <lineage>
        <taxon>Bacteria</taxon>
        <taxon>Bacillati</taxon>
        <taxon>Bacillota</taxon>
        <taxon>Clostridia</taxon>
        <taxon>Eubacteriales</taxon>
        <taxon>Oscillospiraceae</taxon>
        <taxon>Flavonifractor</taxon>
    </lineage>
</organism>
<accession>G9YR82</accession>
<dbReference type="AlphaFoldDB" id="G9YR82"/>
<name>G9YR82_FLAPL</name>
<dbReference type="HOGENOM" id="CLU_3216578_0_0_9"/>
<reference evidence="1 2" key="1">
    <citation type="submission" date="2011-08" db="EMBL/GenBank/DDBJ databases">
        <authorList>
            <person name="Weinstock G."/>
            <person name="Sodergren E."/>
            <person name="Clifton S."/>
            <person name="Fulton L."/>
            <person name="Fulton B."/>
            <person name="Courtney L."/>
            <person name="Fronick C."/>
            <person name="Harrison M."/>
            <person name="Strong C."/>
            <person name="Farmer C."/>
            <person name="Delahaunty K."/>
            <person name="Markovic C."/>
            <person name="Hall O."/>
            <person name="Minx P."/>
            <person name="Tomlinson C."/>
            <person name="Mitreva M."/>
            <person name="Hou S."/>
            <person name="Chen J."/>
            <person name="Wollam A."/>
            <person name="Pepin K.H."/>
            <person name="Johnson M."/>
            <person name="Bhonagiri V."/>
            <person name="Zhang X."/>
            <person name="Suruliraj S."/>
            <person name="Warren W."/>
            <person name="Chinwalla A."/>
            <person name="Mardis E.R."/>
            <person name="Wilson R.K."/>
        </authorList>
    </citation>
    <scope>NUCLEOTIDE SEQUENCE [LARGE SCALE GENOMIC DNA]</scope>
    <source>
        <strain evidence="1 2">ATCC 29863</strain>
    </source>
</reference>
<gene>
    <name evidence="1" type="ORF">HMPREF0372_02027</name>
</gene>
<dbReference type="EMBL" id="AGCK01000157">
    <property type="protein sequence ID" value="EHM49946.1"/>
    <property type="molecule type" value="Genomic_DNA"/>
</dbReference>
<proteinExistence type="predicted"/>
<comment type="caution">
    <text evidence="1">The sequence shown here is derived from an EMBL/GenBank/DDBJ whole genome shotgun (WGS) entry which is preliminary data.</text>
</comment>
<evidence type="ECO:0000313" key="1">
    <source>
        <dbReference type="EMBL" id="EHM49946.1"/>
    </source>
</evidence>
<evidence type="ECO:0000313" key="2">
    <source>
        <dbReference type="Proteomes" id="UP000004459"/>
    </source>
</evidence>